<proteinExistence type="predicted"/>
<name>A0A0D0C036_9AGAR</name>
<reference evidence="2 3" key="1">
    <citation type="submission" date="2014-04" db="EMBL/GenBank/DDBJ databases">
        <title>Evolutionary Origins and Diversification of the Mycorrhizal Mutualists.</title>
        <authorList>
            <consortium name="DOE Joint Genome Institute"/>
            <consortium name="Mycorrhizal Genomics Consortium"/>
            <person name="Kohler A."/>
            <person name="Kuo A."/>
            <person name="Nagy L.G."/>
            <person name="Floudas D."/>
            <person name="Copeland A."/>
            <person name="Barry K.W."/>
            <person name="Cichocki N."/>
            <person name="Veneault-Fourrey C."/>
            <person name="LaButti K."/>
            <person name="Lindquist E.A."/>
            <person name="Lipzen A."/>
            <person name="Lundell T."/>
            <person name="Morin E."/>
            <person name="Murat C."/>
            <person name="Riley R."/>
            <person name="Ohm R."/>
            <person name="Sun H."/>
            <person name="Tunlid A."/>
            <person name="Henrissat B."/>
            <person name="Grigoriev I.V."/>
            <person name="Hibbett D.S."/>
            <person name="Martin F."/>
        </authorList>
    </citation>
    <scope>NUCLEOTIDE SEQUENCE [LARGE SCALE GENOMIC DNA]</scope>
    <source>
        <strain evidence="2 3">FD-317 M1</strain>
    </source>
</reference>
<dbReference type="AlphaFoldDB" id="A0A0D0C036"/>
<dbReference type="Proteomes" id="UP000053593">
    <property type="component" value="Unassembled WGS sequence"/>
</dbReference>
<organism evidence="2 3">
    <name type="scientific">Collybiopsis luxurians FD-317 M1</name>
    <dbReference type="NCBI Taxonomy" id="944289"/>
    <lineage>
        <taxon>Eukaryota</taxon>
        <taxon>Fungi</taxon>
        <taxon>Dikarya</taxon>
        <taxon>Basidiomycota</taxon>
        <taxon>Agaricomycotina</taxon>
        <taxon>Agaricomycetes</taxon>
        <taxon>Agaricomycetidae</taxon>
        <taxon>Agaricales</taxon>
        <taxon>Marasmiineae</taxon>
        <taxon>Omphalotaceae</taxon>
        <taxon>Collybiopsis</taxon>
        <taxon>Collybiopsis luxurians</taxon>
    </lineage>
</organism>
<evidence type="ECO:0000313" key="3">
    <source>
        <dbReference type="Proteomes" id="UP000053593"/>
    </source>
</evidence>
<evidence type="ECO:0000313" key="2">
    <source>
        <dbReference type="EMBL" id="KIK50937.1"/>
    </source>
</evidence>
<dbReference type="OrthoDB" id="3266451at2759"/>
<sequence length="215" mass="24569">MASFALDPSANSFRQVTQHAVSCVEELTRKIIIHDNEPIFEQLRRGTFVTSFSRLSEVDPLYEDSSSRLVEYDYNIAQLEEALGKLKNTRDSFKHSIDAVKSLCAPVRRLPEDVLIEIFAIYADLVGNRWSDNYSLTLYASQLPGQVPCIFSPYLELSWICSYWRKVVFERPTFWSSFSLAFSAPPNAERETELNALLSDCLSRSKDTPLDLHSQ</sequence>
<keyword evidence="3" id="KW-1185">Reference proteome</keyword>
<dbReference type="HOGENOM" id="CLU_070856_1_0_1"/>
<evidence type="ECO:0000256" key="1">
    <source>
        <dbReference type="SAM" id="Coils"/>
    </source>
</evidence>
<feature type="coiled-coil region" evidence="1">
    <location>
        <begin position="69"/>
        <end position="96"/>
    </location>
</feature>
<keyword evidence="1" id="KW-0175">Coiled coil</keyword>
<accession>A0A0D0C036</accession>
<protein>
    <recommendedName>
        <fullName evidence="4">F-box domain-containing protein</fullName>
    </recommendedName>
</protein>
<evidence type="ECO:0008006" key="4">
    <source>
        <dbReference type="Google" id="ProtNLM"/>
    </source>
</evidence>
<gene>
    <name evidence="2" type="ORF">GYMLUDRAFT_50895</name>
</gene>
<dbReference type="EMBL" id="KN834878">
    <property type="protein sequence ID" value="KIK50937.1"/>
    <property type="molecule type" value="Genomic_DNA"/>
</dbReference>